<keyword evidence="2" id="KW-0106">Calcium</keyword>
<dbReference type="InterPro" id="IPR011992">
    <property type="entry name" value="EF-hand-dom_pair"/>
</dbReference>
<dbReference type="Pfam" id="PF13499">
    <property type="entry name" value="EF-hand_7"/>
    <property type="match status" value="1"/>
</dbReference>
<dbReference type="CDD" id="cd00051">
    <property type="entry name" value="EFh"/>
    <property type="match status" value="1"/>
</dbReference>
<gene>
    <name evidence="4" type="ORF">AURANDRAFT_66979</name>
</gene>
<dbReference type="GO" id="GO:0005509">
    <property type="term" value="F:calcium ion binding"/>
    <property type="evidence" value="ECO:0007669"/>
    <property type="project" value="InterPro"/>
</dbReference>
<evidence type="ECO:0000313" key="4">
    <source>
        <dbReference type="EMBL" id="EGB04654.1"/>
    </source>
</evidence>
<dbReference type="InterPro" id="IPR002048">
    <property type="entry name" value="EF_hand_dom"/>
</dbReference>
<organism evidence="5">
    <name type="scientific">Aureococcus anophagefferens</name>
    <name type="common">Harmful bloom alga</name>
    <dbReference type="NCBI Taxonomy" id="44056"/>
    <lineage>
        <taxon>Eukaryota</taxon>
        <taxon>Sar</taxon>
        <taxon>Stramenopiles</taxon>
        <taxon>Ochrophyta</taxon>
        <taxon>Pelagophyceae</taxon>
        <taxon>Pelagomonadales</taxon>
        <taxon>Pelagomonadaceae</taxon>
        <taxon>Aureococcus</taxon>
    </lineage>
</organism>
<evidence type="ECO:0000313" key="5">
    <source>
        <dbReference type="Proteomes" id="UP000002729"/>
    </source>
</evidence>
<sequence length="339" mass="37742">MGCTPAKLRSRHSSGANILRAKVMQMLKAKRDELAHAPPVTFSKILMKASSMNATYKRINAVYDSLDTDKNGSLDLKELQKMIDELEIGHEVSSEDLRSVFELCDIDHDGTISLKEFIVTLSLLYLLRAVPTLVSVRSEGKDVAGLIKPTCSARTQGPDMGSPERATKQVDHLKLDQSTPRSESANQDAFLGRSNDIRYLVHWVVAAYLLFDTDCTGSISKDNVKQMQTQREIGDGSDVFLNEDRWQELDWDHNGVVDFEEFGFRRRIGALKRGALKQSRHPTLHLPARAMPLAHCKCWLLVGFCGCRHSFGSRGEGCGVSAARSRVALGGWLRVLGVW</sequence>
<dbReference type="Proteomes" id="UP000002729">
    <property type="component" value="Unassembled WGS sequence"/>
</dbReference>
<dbReference type="SUPFAM" id="SSF47473">
    <property type="entry name" value="EF-hand"/>
    <property type="match status" value="1"/>
</dbReference>
<dbReference type="PANTHER" id="PTHR23050">
    <property type="entry name" value="CALCIUM BINDING PROTEIN"/>
    <property type="match status" value="1"/>
</dbReference>
<feature type="domain" description="EF-hand" evidence="3">
    <location>
        <begin position="92"/>
        <end position="127"/>
    </location>
</feature>
<dbReference type="OMA" id="THASCGP"/>
<dbReference type="InterPro" id="IPR050145">
    <property type="entry name" value="Centrin_CML-like"/>
</dbReference>
<protein>
    <recommendedName>
        <fullName evidence="3">EF-hand domain-containing protein</fullName>
    </recommendedName>
</protein>
<accession>F0YJH8</accession>
<evidence type="ECO:0000259" key="3">
    <source>
        <dbReference type="PROSITE" id="PS50222"/>
    </source>
</evidence>
<proteinExistence type="predicted"/>
<reference evidence="4 5" key="1">
    <citation type="journal article" date="2011" name="Proc. Natl. Acad. Sci. U.S.A.">
        <title>Niche of harmful alga Aureococcus anophagefferens revealed through ecogenomics.</title>
        <authorList>
            <person name="Gobler C.J."/>
            <person name="Berry D.L."/>
            <person name="Dyhrman S.T."/>
            <person name="Wilhelm S.W."/>
            <person name="Salamov A."/>
            <person name="Lobanov A.V."/>
            <person name="Zhang Y."/>
            <person name="Collier J.L."/>
            <person name="Wurch L.L."/>
            <person name="Kustka A.B."/>
            <person name="Dill B.D."/>
            <person name="Shah M."/>
            <person name="VerBerkmoes N.C."/>
            <person name="Kuo A."/>
            <person name="Terry A."/>
            <person name="Pangilinan J."/>
            <person name="Lindquist E.A."/>
            <person name="Lucas S."/>
            <person name="Paulsen I.T."/>
            <person name="Hattenrath-Lehmann T.K."/>
            <person name="Talmage S.C."/>
            <person name="Walker E.A."/>
            <person name="Koch F."/>
            <person name="Burson A.M."/>
            <person name="Marcoval M.A."/>
            <person name="Tang Y.Z."/>
            <person name="Lecleir G.R."/>
            <person name="Coyne K.J."/>
            <person name="Berg G.M."/>
            <person name="Bertrand E.M."/>
            <person name="Saito M.A."/>
            <person name="Gladyshev V.N."/>
            <person name="Grigoriev I.V."/>
        </authorList>
    </citation>
    <scope>NUCLEOTIDE SEQUENCE [LARGE SCALE GENOMIC DNA]</scope>
    <source>
        <strain evidence="5">CCMP 1984</strain>
    </source>
</reference>
<dbReference type="GeneID" id="20226027"/>
<dbReference type="InParanoid" id="F0YJH8"/>
<dbReference type="eggNOG" id="KOG0027">
    <property type="taxonomic scope" value="Eukaryota"/>
</dbReference>
<dbReference type="InterPro" id="IPR018247">
    <property type="entry name" value="EF_Hand_1_Ca_BS"/>
</dbReference>
<dbReference type="SMART" id="SM00054">
    <property type="entry name" value="EFh"/>
    <property type="match status" value="3"/>
</dbReference>
<dbReference type="PROSITE" id="PS50222">
    <property type="entry name" value="EF_HAND_2"/>
    <property type="match status" value="2"/>
</dbReference>
<evidence type="ECO:0000256" key="1">
    <source>
        <dbReference type="ARBA" id="ARBA00022737"/>
    </source>
</evidence>
<dbReference type="RefSeq" id="XP_009040569.1">
    <property type="nucleotide sequence ID" value="XM_009042321.1"/>
</dbReference>
<dbReference type="EMBL" id="GL833148">
    <property type="protein sequence ID" value="EGB04654.1"/>
    <property type="molecule type" value="Genomic_DNA"/>
</dbReference>
<dbReference type="KEGG" id="aaf:AURANDRAFT_66979"/>
<name>F0YJH8_AURAN</name>
<keyword evidence="1" id="KW-0677">Repeat</keyword>
<feature type="domain" description="EF-hand" evidence="3">
    <location>
        <begin position="54"/>
        <end position="89"/>
    </location>
</feature>
<dbReference type="OrthoDB" id="26525at2759"/>
<dbReference type="AlphaFoldDB" id="F0YJH8"/>
<dbReference type="Gene3D" id="1.10.238.10">
    <property type="entry name" value="EF-hand"/>
    <property type="match status" value="2"/>
</dbReference>
<keyword evidence="5" id="KW-1185">Reference proteome</keyword>
<dbReference type="PROSITE" id="PS00018">
    <property type="entry name" value="EF_HAND_1"/>
    <property type="match status" value="2"/>
</dbReference>
<evidence type="ECO:0000256" key="2">
    <source>
        <dbReference type="ARBA" id="ARBA00022837"/>
    </source>
</evidence>